<dbReference type="InterPro" id="IPR023503">
    <property type="entry name" value="Ribosome_NEP1_arc"/>
</dbReference>
<dbReference type="Proteomes" id="UP000029084">
    <property type="component" value="Chromosome"/>
</dbReference>
<keyword evidence="7 9" id="KW-0699">rRNA-binding</keyword>
<dbReference type="EMBL" id="CP012176">
    <property type="protein sequence ID" value="AKV82824.1"/>
    <property type="molecule type" value="Genomic_DNA"/>
</dbReference>
<dbReference type="NCBIfam" id="NF003203">
    <property type="entry name" value="PRK04171.1-1"/>
    <property type="match status" value="1"/>
</dbReference>
<evidence type="ECO:0000313" key="10">
    <source>
        <dbReference type="EMBL" id="AIM26909.1"/>
    </source>
</evidence>
<evidence type="ECO:0000256" key="2">
    <source>
        <dbReference type="ARBA" id="ARBA00022517"/>
    </source>
</evidence>
<dbReference type="CDD" id="cd18088">
    <property type="entry name" value="Nep1-like"/>
    <property type="match status" value="1"/>
</dbReference>
<feature type="binding site" evidence="9">
    <location>
        <position position="172"/>
    </location>
    <ligand>
        <name>S-adenosyl-L-methionine</name>
        <dbReference type="ChEBI" id="CHEBI:59789"/>
    </ligand>
</feature>
<dbReference type="InterPro" id="IPR005304">
    <property type="entry name" value="Rbsml_bgen_MeTrfase_EMG1/NEP1"/>
</dbReference>
<feature type="site" description="Interaction with substrate rRNA" evidence="9">
    <location>
        <position position="100"/>
    </location>
</feature>
<feature type="site" description="Interaction with substrate rRNA" evidence="9">
    <location>
        <position position="97"/>
    </location>
</feature>
<feature type="binding site" evidence="9">
    <location>
        <begin position="189"/>
        <end position="194"/>
    </location>
    <ligand>
        <name>S-adenosyl-L-methionine</name>
        <dbReference type="ChEBI" id="CHEBI:59789"/>
    </ligand>
</feature>
<dbReference type="EMBL" id="CP012173">
    <property type="protein sequence ID" value="AKV76083.1"/>
    <property type="molecule type" value="Genomic_DNA"/>
</dbReference>
<evidence type="ECO:0000313" key="18">
    <source>
        <dbReference type="Proteomes" id="UP000061362"/>
    </source>
</evidence>
<evidence type="ECO:0000313" key="17">
    <source>
        <dbReference type="Proteomes" id="UP000056255"/>
    </source>
</evidence>
<reference evidence="10 16" key="1">
    <citation type="journal article" date="2014" name="J. Bacteriol.">
        <title>Role of an Archaeal PitA Transporter in the Copper and Arsenic Resistance of Metallosphaera sedula, an Extreme Thermoacidophile.</title>
        <authorList>
            <person name="McCarthy S."/>
            <person name="Ai C."/>
            <person name="Wheaton G."/>
            <person name="Tevatia R."/>
            <person name="Eckrich V."/>
            <person name="Kelly R."/>
            <person name="Blum P."/>
        </authorList>
    </citation>
    <scope>NUCLEOTIDE SEQUENCE [LARGE SCALE GENOMIC DNA]</scope>
    <source>
        <strain evidence="10 16">CuR1</strain>
    </source>
</reference>
<evidence type="ECO:0000256" key="8">
    <source>
        <dbReference type="ARBA" id="ARBA00022884"/>
    </source>
</evidence>
<feature type="site" description="Stabilizes Arg-xx" evidence="9">
    <location>
        <position position="61"/>
    </location>
</feature>
<keyword evidence="3 9" id="KW-0698">rRNA processing</keyword>
<keyword evidence="4 9" id="KW-0489">Methyltransferase</keyword>
<dbReference type="GO" id="GO:0070037">
    <property type="term" value="F:rRNA (pseudouridine) methyltransferase activity"/>
    <property type="evidence" value="ECO:0007669"/>
    <property type="project" value="UniProtKB-UniRule"/>
</dbReference>
<proteinExistence type="inferred from homology"/>
<keyword evidence="8 9" id="KW-0694">RNA-binding</keyword>
<accession>A0A088E393</accession>
<evidence type="ECO:0000313" key="15">
    <source>
        <dbReference type="EMBL" id="AKV82824.1"/>
    </source>
</evidence>
<reference evidence="15 17" key="3">
    <citation type="submission" date="2015-07" db="EMBL/GenBank/DDBJ databases">
        <title>Physiological, transcriptional responses and genome re-sequencing of acid resistant extremely thermoacidophilic Metallosphaera sedula SARC-M1.</title>
        <authorList>
            <person name="Ai C."/>
            <person name="McCarthy S."/>
            <person name="Eckrich V."/>
            <person name="Rudrappa D."/>
            <person name="Qiu G."/>
            <person name="Blum P."/>
        </authorList>
    </citation>
    <scope>NUCLEOTIDE SEQUENCE [LARGE SCALE GENOMIC DNA]</scope>
    <source>
        <strain evidence="15 17">SARC-M1</strain>
    </source>
</reference>
<evidence type="ECO:0000256" key="6">
    <source>
        <dbReference type="ARBA" id="ARBA00022691"/>
    </source>
</evidence>
<dbReference type="EMBL" id="CP012174">
    <property type="protein sequence ID" value="AKV78334.1"/>
    <property type="molecule type" value="Genomic_DNA"/>
</dbReference>
<dbReference type="GeneID" id="91755202"/>
<evidence type="ECO:0000313" key="19">
    <source>
        <dbReference type="Proteomes" id="UP000062398"/>
    </source>
</evidence>
<gene>
    <name evidence="9" type="primary">nep1</name>
    <name evidence="10" type="ORF">HA72_0747</name>
    <name evidence="11" type="ORF">MsedA_0761</name>
    <name evidence="12" type="ORF">MsedB_0761</name>
    <name evidence="13" type="ORF">MsedC_0760</name>
    <name evidence="14" type="ORF">MsedD_0761</name>
    <name evidence="15" type="ORF">MsedE_0761</name>
</gene>
<dbReference type="Pfam" id="PF03587">
    <property type="entry name" value="EMG1"/>
    <property type="match status" value="1"/>
</dbReference>
<dbReference type="EMBL" id="CP012175">
    <property type="protein sequence ID" value="AKV80579.1"/>
    <property type="molecule type" value="Genomic_DNA"/>
</dbReference>
<evidence type="ECO:0000256" key="3">
    <source>
        <dbReference type="ARBA" id="ARBA00022552"/>
    </source>
</evidence>
<dbReference type="EMBL" id="CP008822">
    <property type="protein sequence ID" value="AIM26909.1"/>
    <property type="molecule type" value="Genomic_DNA"/>
</dbReference>
<evidence type="ECO:0000313" key="16">
    <source>
        <dbReference type="Proteomes" id="UP000029084"/>
    </source>
</evidence>
<dbReference type="Proteomes" id="UP000062398">
    <property type="component" value="Chromosome"/>
</dbReference>
<dbReference type="PANTHER" id="PTHR12636:SF5">
    <property type="entry name" value="RIBOSOMAL RNA SMALL SUBUNIT METHYLTRANSFERASE NEP1"/>
    <property type="match status" value="1"/>
</dbReference>
<organism evidence="10 16">
    <name type="scientific">Metallosphaera sedula</name>
    <dbReference type="NCBI Taxonomy" id="43687"/>
    <lineage>
        <taxon>Archaea</taxon>
        <taxon>Thermoproteota</taxon>
        <taxon>Thermoprotei</taxon>
        <taxon>Sulfolobales</taxon>
        <taxon>Sulfolobaceae</taxon>
        <taxon>Metallosphaera</taxon>
    </lineage>
</organism>
<dbReference type="RefSeq" id="WP_012020709.1">
    <property type="nucleotide sequence ID" value="NZ_CP008822.1"/>
</dbReference>
<dbReference type="SUPFAM" id="SSF75217">
    <property type="entry name" value="alpha/beta knot"/>
    <property type="match status" value="1"/>
</dbReference>
<dbReference type="EMBL" id="CP012172">
    <property type="protein sequence ID" value="AKV73842.1"/>
    <property type="molecule type" value="Genomic_DNA"/>
</dbReference>
<dbReference type="OMA" id="VYVHTRN"/>
<evidence type="ECO:0000313" key="13">
    <source>
        <dbReference type="EMBL" id="AKV78334.1"/>
    </source>
</evidence>
<dbReference type="PATRIC" id="fig|43687.5.peg.765"/>
<sequence length="209" mass="23640">MDIILLESSLELVPPEIRDHPSVVKNAERQGKDPSHVLLDVSLHYHAMRNLPHKEKRGRPDIVHTALLVTLTDPDFRGNLYIHTLDSKVIRVSREMRPPKNYSRFVGLMEQLLVYGKVPLKDEPLMEITSLSLSDLVRDRGLILLDERGTRVARTALCDRNEFIGIGAFPHGDFSIETKTLSKGSFSISQNVLETQNVLCRLISACIHD</sequence>
<evidence type="ECO:0000313" key="21">
    <source>
        <dbReference type="Proteomes" id="UP000068832"/>
    </source>
</evidence>
<evidence type="ECO:0000313" key="11">
    <source>
        <dbReference type="EMBL" id="AKV73842.1"/>
    </source>
</evidence>
<dbReference type="Proteomes" id="UP000062475">
    <property type="component" value="Chromosome"/>
</dbReference>
<evidence type="ECO:0000256" key="1">
    <source>
        <dbReference type="ARBA" id="ARBA00008115"/>
    </source>
</evidence>
<dbReference type="GO" id="GO:0070475">
    <property type="term" value="P:rRNA base methylation"/>
    <property type="evidence" value="ECO:0007669"/>
    <property type="project" value="InterPro"/>
</dbReference>
<comment type="function">
    <text evidence="9">Methyltransferase involved in ribosomal biogenesis. Specifically catalyzes the N1-methylation of the pseudouridine corresponding to position 914 in M.jannaschii 16S rRNA.</text>
</comment>
<evidence type="ECO:0000313" key="20">
    <source>
        <dbReference type="Proteomes" id="UP000062475"/>
    </source>
</evidence>
<dbReference type="InterPro" id="IPR029028">
    <property type="entry name" value="Alpha/beta_knot_MTases"/>
</dbReference>
<dbReference type="InterPro" id="IPR029026">
    <property type="entry name" value="tRNA_m1G_MTases_N"/>
</dbReference>
<feature type="site" description="Interaction with substrate rRNA" evidence="9">
    <location>
        <position position="59"/>
    </location>
</feature>
<name>A0A088E393_9CREN</name>
<feature type="binding site" evidence="9">
    <location>
        <position position="167"/>
    </location>
    <ligand>
        <name>S-adenosyl-L-methionine</name>
        <dbReference type="ChEBI" id="CHEBI:59789"/>
    </ligand>
</feature>
<dbReference type="EC" id="2.1.1.-" evidence="9"/>
<reference evidence="18 19" key="2">
    <citation type="journal article" date="2015" name="Genome Announc.">
        <title>Complete Genome Sequences of Evolved Arsenate-Resistant Metallosphaera sedula Strains.</title>
        <authorList>
            <person name="Ai C."/>
            <person name="McCarthy S."/>
            <person name="Schackwitz W."/>
            <person name="Martin J."/>
            <person name="Lipzen A."/>
            <person name="Blum P."/>
        </authorList>
    </citation>
    <scope>NUCLEOTIDE SEQUENCE [LARGE SCALE GENOMIC DNA]</scope>
    <source>
        <strain evidence="13 19">ARS120-1</strain>
        <strain evidence="14 18">ARS120-2</strain>
        <strain evidence="11 21">ARS50-1</strain>
        <strain evidence="12 20">ARS50-2</strain>
    </source>
</reference>
<evidence type="ECO:0000256" key="7">
    <source>
        <dbReference type="ARBA" id="ARBA00022730"/>
    </source>
</evidence>
<dbReference type="PANTHER" id="PTHR12636">
    <property type="entry name" value="NEP1/MRA1"/>
    <property type="match status" value="1"/>
</dbReference>
<keyword evidence="5 9" id="KW-0808">Transferase</keyword>
<comment type="similarity">
    <text evidence="1 9">Belongs to the class IV-like SAM-binding methyltransferase superfamily. RNA methyltransferase NEP1 family.</text>
</comment>
<dbReference type="Proteomes" id="UP000056255">
    <property type="component" value="Chromosome"/>
</dbReference>
<evidence type="ECO:0000256" key="5">
    <source>
        <dbReference type="ARBA" id="ARBA00022679"/>
    </source>
</evidence>
<keyword evidence="6 9" id="KW-0949">S-adenosyl-L-methionine</keyword>
<dbReference type="Proteomes" id="UP000068832">
    <property type="component" value="Chromosome"/>
</dbReference>
<evidence type="ECO:0000256" key="9">
    <source>
        <dbReference type="HAMAP-Rule" id="MF_00554"/>
    </source>
</evidence>
<evidence type="ECO:0000313" key="12">
    <source>
        <dbReference type="EMBL" id="AKV76083.1"/>
    </source>
</evidence>
<dbReference type="AlphaFoldDB" id="A0A088E393"/>
<comment type="catalytic activity">
    <reaction evidence="9">
        <text>a pseudouridine in rRNA + S-adenosyl-L-methionine = an N(1)-methylpseudouridine in rRNA + S-adenosyl-L-homocysteine + H(+)</text>
        <dbReference type="Rhea" id="RHEA:46696"/>
        <dbReference type="Rhea" id="RHEA-COMP:11634"/>
        <dbReference type="Rhea" id="RHEA-COMP:13933"/>
        <dbReference type="ChEBI" id="CHEBI:15378"/>
        <dbReference type="ChEBI" id="CHEBI:57856"/>
        <dbReference type="ChEBI" id="CHEBI:59789"/>
        <dbReference type="ChEBI" id="CHEBI:65314"/>
        <dbReference type="ChEBI" id="CHEBI:74890"/>
    </reaction>
</comment>
<dbReference type="HAMAP" id="MF_00554">
    <property type="entry name" value="NEP1"/>
    <property type="match status" value="1"/>
</dbReference>
<feature type="site" description="Interaction with substrate rRNA" evidence="9">
    <location>
        <position position="104"/>
    </location>
</feature>
<dbReference type="Proteomes" id="UP000061362">
    <property type="component" value="Chromosome"/>
</dbReference>
<dbReference type="GO" id="GO:0019843">
    <property type="term" value="F:rRNA binding"/>
    <property type="evidence" value="ECO:0007669"/>
    <property type="project" value="UniProtKB-UniRule"/>
</dbReference>
<comment type="subunit">
    <text evidence="9">Homodimer.</text>
</comment>
<dbReference type="Gene3D" id="3.40.1280.10">
    <property type="match status" value="1"/>
</dbReference>
<protein>
    <recommendedName>
        <fullName evidence="9">Ribosomal RNA small subunit methyltransferase Nep1</fullName>
        <ecNumber evidence="9">2.1.1.-</ecNumber>
    </recommendedName>
    <alternativeName>
        <fullName evidence="9">16S rRNA (pseudouridine-N1-)-methyltransferase Nep1</fullName>
    </alternativeName>
</protein>
<keyword evidence="2 9" id="KW-0690">Ribosome biogenesis</keyword>
<evidence type="ECO:0000313" key="14">
    <source>
        <dbReference type="EMBL" id="AKV80579.1"/>
    </source>
</evidence>
<dbReference type="OrthoDB" id="7612at2157"/>
<evidence type="ECO:0000256" key="4">
    <source>
        <dbReference type="ARBA" id="ARBA00022603"/>
    </source>
</evidence>